<keyword evidence="5" id="KW-1133">Transmembrane helix</keyword>
<evidence type="ECO:0000256" key="1">
    <source>
        <dbReference type="ARBA" id="ARBA00022630"/>
    </source>
</evidence>
<gene>
    <name evidence="7" type="ORF">C2G38_2238628</name>
</gene>
<evidence type="ECO:0000256" key="5">
    <source>
        <dbReference type="SAM" id="Phobius"/>
    </source>
</evidence>
<keyword evidence="3" id="KW-0560">Oxidoreductase</keyword>
<keyword evidence="4" id="KW-0503">Monooxygenase</keyword>
<name>A0A397W565_9GLOM</name>
<feature type="transmembrane region" description="Helical" evidence="5">
    <location>
        <begin position="436"/>
        <end position="453"/>
    </location>
</feature>
<evidence type="ECO:0000313" key="7">
    <source>
        <dbReference type="EMBL" id="RIB29880.1"/>
    </source>
</evidence>
<evidence type="ECO:0000256" key="3">
    <source>
        <dbReference type="ARBA" id="ARBA00023002"/>
    </source>
</evidence>
<evidence type="ECO:0000256" key="4">
    <source>
        <dbReference type="ARBA" id="ARBA00023033"/>
    </source>
</evidence>
<sequence length="457" mass="52465">MEASTNKIPTILIAGAGIGGLSFYHSVRKNLGKKFNVKIFDRETSPQDRWQGHNIYINKKGVTSLFYCTPAEVQDRFPEAMPDPISKEYHTIMIVDHIGRQLFYLPQQKTKSLYEIESLNHDYAGVISYRNKLREVLLEGADIQWGKKCIGYEECDNGVWILFEDGTREFGDLLIGADGVNSPIRKQKIPNLEINDLGLTSIDVDVAIPKNLADRLMSIYSNVLIQQSLGLNGDSFFSYLRLIPIDQSEEPFYRLTIGYSYPTNLDIKENISIDDNDPESVMKHAISRIKQLRPPCELTDLFIELLSLVPFSHPGEKYPYRTYNPPRRRQFRDIDPLSVPSWKNDRVVLLGDAVHAMNPLLGLGANNAIQDADLLTKELLNYENDGLTKCIQRYNEQMRVRSSRDVIASRKTALRQKVPLGNMDLIVRNSMFKVTFMVYYIIIFIKTLFLRMYKSYL</sequence>
<dbReference type="GO" id="GO:0071949">
    <property type="term" value="F:FAD binding"/>
    <property type="evidence" value="ECO:0007669"/>
    <property type="project" value="InterPro"/>
</dbReference>
<evidence type="ECO:0000313" key="8">
    <source>
        <dbReference type="Proteomes" id="UP000266673"/>
    </source>
</evidence>
<dbReference type="Proteomes" id="UP000266673">
    <property type="component" value="Unassembled WGS sequence"/>
</dbReference>
<keyword evidence="1" id="KW-0285">Flavoprotein</keyword>
<dbReference type="Gene3D" id="3.50.50.60">
    <property type="entry name" value="FAD/NAD(P)-binding domain"/>
    <property type="match status" value="1"/>
</dbReference>
<evidence type="ECO:0000259" key="6">
    <source>
        <dbReference type="Pfam" id="PF01494"/>
    </source>
</evidence>
<feature type="domain" description="FAD-binding" evidence="6">
    <location>
        <begin position="340"/>
        <end position="400"/>
    </location>
</feature>
<dbReference type="STRING" id="44941.A0A397W565"/>
<dbReference type="SUPFAM" id="SSF51905">
    <property type="entry name" value="FAD/NAD(P)-binding domain"/>
    <property type="match status" value="1"/>
</dbReference>
<dbReference type="InterPro" id="IPR036188">
    <property type="entry name" value="FAD/NAD-bd_sf"/>
</dbReference>
<keyword evidence="8" id="KW-1185">Reference proteome</keyword>
<dbReference type="OrthoDB" id="655030at2759"/>
<keyword evidence="2" id="KW-0274">FAD</keyword>
<dbReference type="EMBL" id="QKWP01000027">
    <property type="protein sequence ID" value="RIB29880.1"/>
    <property type="molecule type" value="Genomic_DNA"/>
</dbReference>
<proteinExistence type="predicted"/>
<dbReference type="AlphaFoldDB" id="A0A397W565"/>
<dbReference type="PANTHER" id="PTHR47178">
    <property type="entry name" value="MONOOXYGENASE, FAD-BINDING"/>
    <property type="match status" value="1"/>
</dbReference>
<reference evidence="7 8" key="1">
    <citation type="submission" date="2018-06" db="EMBL/GenBank/DDBJ databases">
        <title>Comparative genomics reveals the genomic features of Rhizophagus irregularis, R. cerebriforme, R. diaphanum and Gigaspora rosea, and their symbiotic lifestyle signature.</title>
        <authorList>
            <person name="Morin E."/>
            <person name="San Clemente H."/>
            <person name="Chen E.C.H."/>
            <person name="De La Providencia I."/>
            <person name="Hainaut M."/>
            <person name="Kuo A."/>
            <person name="Kohler A."/>
            <person name="Murat C."/>
            <person name="Tang N."/>
            <person name="Roy S."/>
            <person name="Loubradou J."/>
            <person name="Henrissat B."/>
            <person name="Grigoriev I.V."/>
            <person name="Corradi N."/>
            <person name="Roux C."/>
            <person name="Martin F.M."/>
        </authorList>
    </citation>
    <scope>NUCLEOTIDE SEQUENCE [LARGE SCALE GENOMIC DNA]</scope>
    <source>
        <strain evidence="7 8">DAOM 194757</strain>
    </source>
</reference>
<dbReference type="PRINTS" id="PR00420">
    <property type="entry name" value="RNGMNOXGNASE"/>
</dbReference>
<protein>
    <recommendedName>
        <fullName evidence="6">FAD-binding domain-containing protein</fullName>
    </recommendedName>
</protein>
<keyword evidence="5" id="KW-0812">Transmembrane</keyword>
<accession>A0A397W565</accession>
<organism evidence="7 8">
    <name type="scientific">Gigaspora rosea</name>
    <dbReference type="NCBI Taxonomy" id="44941"/>
    <lineage>
        <taxon>Eukaryota</taxon>
        <taxon>Fungi</taxon>
        <taxon>Fungi incertae sedis</taxon>
        <taxon>Mucoromycota</taxon>
        <taxon>Glomeromycotina</taxon>
        <taxon>Glomeromycetes</taxon>
        <taxon>Diversisporales</taxon>
        <taxon>Gigasporaceae</taxon>
        <taxon>Gigaspora</taxon>
    </lineage>
</organism>
<dbReference type="Pfam" id="PF01494">
    <property type="entry name" value="FAD_binding_3"/>
    <property type="match status" value="1"/>
</dbReference>
<evidence type="ECO:0000256" key="2">
    <source>
        <dbReference type="ARBA" id="ARBA00022827"/>
    </source>
</evidence>
<keyword evidence="5" id="KW-0472">Membrane</keyword>
<dbReference type="InterPro" id="IPR002938">
    <property type="entry name" value="FAD-bd"/>
</dbReference>
<dbReference type="GO" id="GO:0004497">
    <property type="term" value="F:monooxygenase activity"/>
    <property type="evidence" value="ECO:0007669"/>
    <property type="project" value="UniProtKB-KW"/>
</dbReference>
<dbReference type="PANTHER" id="PTHR47178:SF6">
    <property type="entry name" value="FAD-BINDING DOMAIN-CONTAINING PROTEIN"/>
    <property type="match status" value="1"/>
</dbReference>
<comment type="caution">
    <text evidence="7">The sequence shown here is derived from an EMBL/GenBank/DDBJ whole genome shotgun (WGS) entry which is preliminary data.</text>
</comment>